<dbReference type="PANTHER" id="PTHR30465:SF43">
    <property type="entry name" value="OLIGOPEPTIDE ABC TRANSPORTER, PERMEASE PROTEIN"/>
    <property type="match status" value="1"/>
</dbReference>
<dbReference type="AlphaFoldDB" id="X1NM70"/>
<proteinExistence type="predicted"/>
<keyword evidence="3" id="KW-1003">Cell membrane</keyword>
<dbReference type="InterPro" id="IPR035906">
    <property type="entry name" value="MetI-like_sf"/>
</dbReference>
<dbReference type="InterPro" id="IPR045621">
    <property type="entry name" value="BPD_transp_1_N"/>
</dbReference>
<reference evidence="9" key="1">
    <citation type="journal article" date="2014" name="Front. Microbiol.">
        <title>High frequency of phylogenetically diverse reductive dehalogenase-homologous genes in deep subseafloor sedimentary metagenomes.</title>
        <authorList>
            <person name="Kawai M."/>
            <person name="Futagami T."/>
            <person name="Toyoda A."/>
            <person name="Takaki Y."/>
            <person name="Nishi S."/>
            <person name="Hori S."/>
            <person name="Arai W."/>
            <person name="Tsubouchi T."/>
            <person name="Morono Y."/>
            <person name="Uchiyama I."/>
            <person name="Ito T."/>
            <person name="Fujiyama A."/>
            <person name="Inagaki F."/>
            <person name="Takami H."/>
        </authorList>
    </citation>
    <scope>NUCLEOTIDE SEQUENCE</scope>
    <source>
        <strain evidence="9">Expedition CK06-06</strain>
    </source>
</reference>
<comment type="caution">
    <text evidence="9">The sequence shown here is derived from an EMBL/GenBank/DDBJ whole genome shotgun (WGS) entry which is preliminary data.</text>
</comment>
<evidence type="ECO:0000256" key="5">
    <source>
        <dbReference type="ARBA" id="ARBA00022989"/>
    </source>
</evidence>
<dbReference type="EMBL" id="BARV01029483">
    <property type="protein sequence ID" value="GAI45102.1"/>
    <property type="molecule type" value="Genomic_DNA"/>
</dbReference>
<sequence>MLRYFFRRFMYMIMTVWVLSVVSFLIIQLPAGDFVTNLASQYAQQGRQVDQARLDNLRQRFGLDRPVYVQYFSWATNLLRGDLGWSFRQRRSVEEVIGDRIGLTAAISISTLFLTYLVAVPIGIYSATHQYSIGDYLSMFVGFLGMAMPNFLLALILMYILLNAGQSVGGLFSPDYMRAAWSLGKFIDLLKHLPLPILIVGTAGTAGLIRVMRASLLDELGKQYVITARAKGLRETKLV</sequence>
<protein>
    <recommendedName>
        <fullName evidence="8">ABC transmembrane type-1 domain-containing protein</fullName>
    </recommendedName>
</protein>
<feature type="transmembrane region" description="Helical" evidence="7">
    <location>
        <begin position="193"/>
        <end position="212"/>
    </location>
</feature>
<keyword evidence="4 7" id="KW-0812">Transmembrane</keyword>
<evidence type="ECO:0000256" key="2">
    <source>
        <dbReference type="ARBA" id="ARBA00022448"/>
    </source>
</evidence>
<feature type="transmembrane region" description="Helical" evidence="7">
    <location>
        <begin position="101"/>
        <end position="124"/>
    </location>
</feature>
<name>X1NM70_9ZZZZ</name>
<dbReference type="SUPFAM" id="SSF161098">
    <property type="entry name" value="MetI-like"/>
    <property type="match status" value="1"/>
</dbReference>
<dbReference type="Pfam" id="PF19300">
    <property type="entry name" value="BPD_transp_1_N"/>
    <property type="match status" value="1"/>
</dbReference>
<evidence type="ECO:0000259" key="8">
    <source>
        <dbReference type="PROSITE" id="PS50928"/>
    </source>
</evidence>
<organism evidence="9">
    <name type="scientific">marine sediment metagenome</name>
    <dbReference type="NCBI Taxonomy" id="412755"/>
    <lineage>
        <taxon>unclassified sequences</taxon>
        <taxon>metagenomes</taxon>
        <taxon>ecological metagenomes</taxon>
    </lineage>
</organism>
<evidence type="ECO:0000256" key="4">
    <source>
        <dbReference type="ARBA" id="ARBA00022692"/>
    </source>
</evidence>
<keyword evidence="5 7" id="KW-1133">Transmembrane helix</keyword>
<accession>X1NM70</accession>
<dbReference type="PROSITE" id="PS50928">
    <property type="entry name" value="ABC_TM1"/>
    <property type="match status" value="1"/>
</dbReference>
<gene>
    <name evidence="9" type="ORF">S06H3_47004</name>
</gene>
<keyword evidence="2" id="KW-0813">Transport</keyword>
<comment type="subcellular location">
    <subcellularLocation>
        <location evidence="1">Cell membrane</location>
        <topology evidence="1">Multi-pass membrane protein</topology>
    </subcellularLocation>
</comment>
<evidence type="ECO:0000256" key="1">
    <source>
        <dbReference type="ARBA" id="ARBA00004651"/>
    </source>
</evidence>
<feature type="transmembrane region" description="Helical" evidence="7">
    <location>
        <begin position="136"/>
        <end position="162"/>
    </location>
</feature>
<evidence type="ECO:0000256" key="3">
    <source>
        <dbReference type="ARBA" id="ARBA00022475"/>
    </source>
</evidence>
<dbReference type="GO" id="GO:0005886">
    <property type="term" value="C:plasma membrane"/>
    <property type="evidence" value="ECO:0007669"/>
    <property type="project" value="UniProtKB-SubCell"/>
</dbReference>
<dbReference type="Pfam" id="PF00528">
    <property type="entry name" value="BPD_transp_1"/>
    <property type="match status" value="1"/>
</dbReference>
<dbReference type="GO" id="GO:0055085">
    <property type="term" value="P:transmembrane transport"/>
    <property type="evidence" value="ECO:0007669"/>
    <property type="project" value="InterPro"/>
</dbReference>
<feature type="transmembrane region" description="Helical" evidence="7">
    <location>
        <begin position="9"/>
        <end position="29"/>
    </location>
</feature>
<dbReference type="PANTHER" id="PTHR30465">
    <property type="entry name" value="INNER MEMBRANE ABC TRANSPORTER"/>
    <property type="match status" value="1"/>
</dbReference>
<keyword evidence="6 7" id="KW-0472">Membrane</keyword>
<evidence type="ECO:0000256" key="7">
    <source>
        <dbReference type="SAM" id="Phobius"/>
    </source>
</evidence>
<evidence type="ECO:0000313" key="9">
    <source>
        <dbReference type="EMBL" id="GAI45102.1"/>
    </source>
</evidence>
<dbReference type="Gene3D" id="1.10.3720.10">
    <property type="entry name" value="MetI-like"/>
    <property type="match status" value="1"/>
</dbReference>
<evidence type="ECO:0000256" key="6">
    <source>
        <dbReference type="ARBA" id="ARBA00023136"/>
    </source>
</evidence>
<feature type="non-terminal residue" evidence="9">
    <location>
        <position position="239"/>
    </location>
</feature>
<feature type="domain" description="ABC transmembrane type-1" evidence="8">
    <location>
        <begin position="101"/>
        <end position="239"/>
    </location>
</feature>
<dbReference type="InterPro" id="IPR000515">
    <property type="entry name" value="MetI-like"/>
</dbReference>